<gene>
    <name evidence="1" type="ORF">CURHAP_LOCUS13910</name>
    <name evidence="2" type="ORF">ORAREDHAP_LOCUS13470</name>
</gene>
<organism evidence="1 3">
    <name type="scientific">Prunus armeniaca</name>
    <name type="common">Apricot</name>
    <name type="synonym">Armeniaca vulgaris</name>
    <dbReference type="NCBI Taxonomy" id="36596"/>
    <lineage>
        <taxon>Eukaryota</taxon>
        <taxon>Viridiplantae</taxon>
        <taxon>Streptophyta</taxon>
        <taxon>Embryophyta</taxon>
        <taxon>Tracheophyta</taxon>
        <taxon>Spermatophyta</taxon>
        <taxon>Magnoliopsida</taxon>
        <taxon>eudicotyledons</taxon>
        <taxon>Gunneridae</taxon>
        <taxon>Pentapetalae</taxon>
        <taxon>rosids</taxon>
        <taxon>fabids</taxon>
        <taxon>Rosales</taxon>
        <taxon>Rosaceae</taxon>
        <taxon>Amygdaloideae</taxon>
        <taxon>Amygdaleae</taxon>
        <taxon>Prunus</taxon>
    </lineage>
</organism>
<reference evidence="4" key="1">
    <citation type="journal article" date="2020" name="Genome Biol.">
        <title>Gamete binning: chromosome-level and haplotype-resolved genome assembly enabled by high-throughput single-cell sequencing of gamete genomes.</title>
        <authorList>
            <person name="Campoy J.A."/>
            <person name="Sun H."/>
            <person name="Goel M."/>
            <person name="Jiao W.-B."/>
            <person name="Folz-Donahue K."/>
            <person name="Wang N."/>
            <person name="Rubio M."/>
            <person name="Liu C."/>
            <person name="Kukat C."/>
            <person name="Ruiz D."/>
            <person name="Huettel B."/>
            <person name="Schneeberger K."/>
        </authorList>
    </citation>
    <scope>NUCLEOTIDE SEQUENCE [LARGE SCALE GENOMIC DNA]</scope>
    <source>
        <strain evidence="4">cv. Rojo Pasion</strain>
    </source>
</reference>
<protein>
    <submittedName>
        <fullName evidence="1">Uncharacterized protein</fullName>
    </submittedName>
</protein>
<evidence type="ECO:0000313" key="3">
    <source>
        <dbReference type="Proteomes" id="UP000507222"/>
    </source>
</evidence>
<accession>A0A6J5U1E7</accession>
<proteinExistence type="predicted"/>
<evidence type="ECO:0000313" key="1">
    <source>
        <dbReference type="EMBL" id="CAB4269005.1"/>
    </source>
</evidence>
<reference evidence="1 3" key="2">
    <citation type="submission" date="2020-05" db="EMBL/GenBank/DDBJ databases">
        <authorList>
            <person name="Campoy J."/>
            <person name="Schneeberger K."/>
            <person name="Spophaly S."/>
        </authorList>
    </citation>
    <scope>NUCLEOTIDE SEQUENCE [LARGE SCALE GENOMIC DNA]</scope>
    <source>
        <strain evidence="1">PruArmRojPasFocal</strain>
    </source>
</reference>
<evidence type="ECO:0000313" key="2">
    <source>
        <dbReference type="EMBL" id="CAB4299384.1"/>
    </source>
</evidence>
<evidence type="ECO:0000313" key="4">
    <source>
        <dbReference type="Proteomes" id="UP000507245"/>
    </source>
</evidence>
<dbReference type="EMBL" id="CAEKDK010000002">
    <property type="protein sequence ID" value="CAB4269005.1"/>
    <property type="molecule type" value="Genomic_DNA"/>
</dbReference>
<dbReference type="OrthoDB" id="1748993at2759"/>
<name>A0A6J5U1E7_PRUAR</name>
<sequence>MKAMIIREIGSVWDRLGKVKKTHNPLVPSFSEDEIHLPSTKELLEATVVGDTKASKISLYEGLIDPYDHLDSFYYAIEGQWEN</sequence>
<dbReference type="Proteomes" id="UP000507245">
    <property type="component" value="Unassembled WGS sequence"/>
</dbReference>
<keyword evidence="4" id="KW-1185">Reference proteome</keyword>
<dbReference type="Proteomes" id="UP000507222">
    <property type="component" value="Unassembled WGS sequence"/>
</dbReference>
<dbReference type="EMBL" id="CAEKKB010000002">
    <property type="protein sequence ID" value="CAB4299384.1"/>
    <property type="molecule type" value="Genomic_DNA"/>
</dbReference>
<dbReference type="AlphaFoldDB" id="A0A6J5U1E7"/>